<organism evidence="1 2">
    <name type="scientific">Bradyrhizobium uaiense</name>
    <dbReference type="NCBI Taxonomy" id="2594946"/>
    <lineage>
        <taxon>Bacteria</taxon>
        <taxon>Pseudomonadati</taxon>
        <taxon>Pseudomonadota</taxon>
        <taxon>Alphaproteobacteria</taxon>
        <taxon>Hyphomicrobiales</taxon>
        <taxon>Nitrobacteraceae</taxon>
        <taxon>Bradyrhizobium</taxon>
    </lineage>
</organism>
<evidence type="ECO:0000313" key="2">
    <source>
        <dbReference type="Proteomes" id="UP000468531"/>
    </source>
</evidence>
<accession>A0A6P1BKR9</accession>
<dbReference type="AlphaFoldDB" id="A0A6P1BKR9"/>
<proteinExistence type="predicted"/>
<keyword evidence="2" id="KW-1185">Reference proteome</keyword>
<name>A0A6P1BKR9_9BRAD</name>
<dbReference type="EMBL" id="VKHP01000084">
    <property type="protein sequence ID" value="NEU98220.1"/>
    <property type="molecule type" value="Genomic_DNA"/>
</dbReference>
<evidence type="ECO:0000313" key="1">
    <source>
        <dbReference type="EMBL" id="NEU98220.1"/>
    </source>
</evidence>
<comment type="caution">
    <text evidence="1">The sequence shown here is derived from an EMBL/GenBank/DDBJ whole genome shotgun (WGS) entry which is preliminary data.</text>
</comment>
<protein>
    <submittedName>
        <fullName evidence="1">Uncharacterized protein</fullName>
    </submittedName>
</protein>
<dbReference type="Proteomes" id="UP000468531">
    <property type="component" value="Unassembled WGS sequence"/>
</dbReference>
<reference evidence="1 2" key="1">
    <citation type="journal article" date="2020" name="Arch. Microbiol.">
        <title>Bradyrhizobium uaiense sp. nov., a new highly efficient cowpea symbiont.</title>
        <authorList>
            <person name="Cabral Michel D."/>
            <person name="Azarias Guimaraes A."/>
            <person name="Martins da Costa E."/>
            <person name="Soares de Carvalho T."/>
            <person name="Balsanelli E."/>
            <person name="Willems A."/>
            <person name="Maltempi de Souza E."/>
            <person name="de Souza Moreira F.M."/>
        </authorList>
    </citation>
    <scope>NUCLEOTIDE SEQUENCE [LARGE SCALE GENOMIC DNA]</scope>
    <source>
        <strain evidence="1 2">UFLA 03-164</strain>
    </source>
</reference>
<gene>
    <name evidence="1" type="ORF">FNJ47_20920</name>
</gene>
<sequence>MIFYSVIRRLPIPGFTLVRYRSVASRASRQSALNMPGDPQAFLSTESTFSICLLVLAGAHIPRSLLRSSDAGRIMIAIRESELRSELLGYDIHFYKLVGFAAMPGWAGRLTWQFRNVASDDAR</sequence>